<feature type="transmembrane region" description="Helical" evidence="7">
    <location>
        <begin position="123"/>
        <end position="148"/>
    </location>
</feature>
<accession>A0A368K6U8</accession>
<comment type="caution">
    <text evidence="8">The sequence shown here is derived from an EMBL/GenBank/DDBJ whole genome shotgun (WGS) entry which is preliminary data.</text>
</comment>
<keyword evidence="2" id="KW-1003">Cell membrane</keyword>
<dbReference type="AlphaFoldDB" id="A0A368K6U8"/>
<evidence type="ECO:0000256" key="1">
    <source>
        <dbReference type="ARBA" id="ARBA00004651"/>
    </source>
</evidence>
<evidence type="ECO:0000256" key="2">
    <source>
        <dbReference type="ARBA" id="ARBA00022475"/>
    </source>
</evidence>
<evidence type="ECO:0000256" key="6">
    <source>
        <dbReference type="SAM" id="MobiDB-lite"/>
    </source>
</evidence>
<dbReference type="Proteomes" id="UP000253420">
    <property type="component" value="Unassembled WGS sequence"/>
</dbReference>
<dbReference type="GO" id="GO:0005886">
    <property type="term" value="C:plasma membrane"/>
    <property type="evidence" value="ECO:0007669"/>
    <property type="project" value="UniProtKB-SubCell"/>
</dbReference>
<keyword evidence="9" id="KW-1185">Reference proteome</keyword>
<evidence type="ECO:0000313" key="8">
    <source>
        <dbReference type="EMBL" id="RCS25096.1"/>
    </source>
</evidence>
<dbReference type="PANTHER" id="PTHR39087">
    <property type="entry name" value="UPF0104 MEMBRANE PROTEIN MJ1595"/>
    <property type="match status" value="1"/>
</dbReference>
<protein>
    <submittedName>
        <fullName evidence="8">UPF0104 family protein</fullName>
    </submittedName>
</protein>
<dbReference type="Pfam" id="PF03706">
    <property type="entry name" value="LPG_synthase_TM"/>
    <property type="match status" value="1"/>
</dbReference>
<dbReference type="InterPro" id="IPR022791">
    <property type="entry name" value="L-PG_synthase/AglD"/>
</dbReference>
<feature type="transmembrane region" description="Helical" evidence="7">
    <location>
        <begin position="81"/>
        <end position="103"/>
    </location>
</feature>
<keyword evidence="3 7" id="KW-0812">Transmembrane</keyword>
<organism evidence="8 9">
    <name type="scientific">Phyllobacterium salinisoli</name>
    <dbReference type="NCBI Taxonomy" id="1899321"/>
    <lineage>
        <taxon>Bacteria</taxon>
        <taxon>Pseudomonadati</taxon>
        <taxon>Pseudomonadota</taxon>
        <taxon>Alphaproteobacteria</taxon>
        <taxon>Hyphomicrobiales</taxon>
        <taxon>Phyllobacteriaceae</taxon>
        <taxon>Phyllobacterium</taxon>
    </lineage>
</organism>
<dbReference type="RefSeq" id="WP_114439540.1">
    <property type="nucleotide sequence ID" value="NZ_QOZG01000002.1"/>
</dbReference>
<feature type="transmembrane region" description="Helical" evidence="7">
    <location>
        <begin position="269"/>
        <end position="295"/>
    </location>
</feature>
<evidence type="ECO:0000313" key="9">
    <source>
        <dbReference type="Proteomes" id="UP000253420"/>
    </source>
</evidence>
<feature type="transmembrane region" description="Helical" evidence="7">
    <location>
        <begin position="235"/>
        <end position="257"/>
    </location>
</feature>
<evidence type="ECO:0000256" key="4">
    <source>
        <dbReference type="ARBA" id="ARBA00022989"/>
    </source>
</evidence>
<keyword evidence="4 7" id="KW-1133">Transmembrane helix</keyword>
<keyword evidence="5 7" id="KW-0472">Membrane</keyword>
<dbReference type="OrthoDB" id="145485at2"/>
<sequence length="327" mass="35223">MTAYRLLLRLFIVLMIGGAAYLLYRAVSQYSLEEIIKSVQAISLARLITALGFAAASYLCLTGFDTLAVRYIGKRLAYRRIALTSFISLSIGHNVGVAALSSGAIRYRFYSRWGLSAGDVAKIVVFTGMTVCLGLTTLGGIGLLLYPADARSLTNLSRPAIQAVAIASLLFSALYLILSARIRTPFGYGKWKLELPSFRLAVGQILIGTLNFAFVAACLYQLVAATTDMNYLDIVAIYTTANAAAIISHVPGGIGVIEATVIYSLPGAAAIGAAIAFRVVYFLIPLTLGLPLFLISEHVLRKREGRKTPRGRTFPAGAPRERPSENF</sequence>
<feature type="transmembrane region" description="Helical" evidence="7">
    <location>
        <begin position="198"/>
        <end position="223"/>
    </location>
</feature>
<evidence type="ECO:0000256" key="5">
    <source>
        <dbReference type="ARBA" id="ARBA00023136"/>
    </source>
</evidence>
<evidence type="ECO:0000256" key="3">
    <source>
        <dbReference type="ARBA" id="ARBA00022692"/>
    </source>
</evidence>
<feature type="transmembrane region" description="Helical" evidence="7">
    <location>
        <begin position="44"/>
        <end position="69"/>
    </location>
</feature>
<feature type="transmembrane region" description="Helical" evidence="7">
    <location>
        <begin position="160"/>
        <end position="178"/>
    </location>
</feature>
<proteinExistence type="predicted"/>
<name>A0A368K6U8_9HYPH</name>
<feature type="region of interest" description="Disordered" evidence="6">
    <location>
        <begin position="306"/>
        <end position="327"/>
    </location>
</feature>
<comment type="subcellular location">
    <subcellularLocation>
        <location evidence="1">Cell membrane</location>
        <topology evidence="1">Multi-pass membrane protein</topology>
    </subcellularLocation>
</comment>
<evidence type="ECO:0000256" key="7">
    <source>
        <dbReference type="SAM" id="Phobius"/>
    </source>
</evidence>
<dbReference type="PANTHER" id="PTHR39087:SF2">
    <property type="entry name" value="UPF0104 MEMBRANE PROTEIN MJ1595"/>
    <property type="match status" value="1"/>
</dbReference>
<dbReference type="EMBL" id="QOZG01000002">
    <property type="protein sequence ID" value="RCS25096.1"/>
    <property type="molecule type" value="Genomic_DNA"/>
</dbReference>
<gene>
    <name evidence="8" type="ORF">DUT91_06630</name>
</gene>
<reference evidence="8 9" key="1">
    <citation type="submission" date="2018-07" db="EMBL/GenBank/DDBJ databases">
        <title>The draft genome of Phyllobacterium salinisoli.</title>
        <authorList>
            <person name="Liu L."/>
            <person name="Li L."/>
            <person name="Zhang X."/>
            <person name="Liang L."/>
        </authorList>
    </citation>
    <scope>NUCLEOTIDE SEQUENCE [LARGE SCALE GENOMIC DNA]</scope>
    <source>
        <strain evidence="8 9">LLAN61</strain>
    </source>
</reference>
<feature type="transmembrane region" description="Helical" evidence="7">
    <location>
        <begin position="7"/>
        <end position="24"/>
    </location>
</feature>